<feature type="repeat" description="NHL" evidence="2">
    <location>
        <begin position="1"/>
        <end position="25"/>
    </location>
</feature>
<dbReference type="PANTHER" id="PTHR13833">
    <property type="match status" value="1"/>
</dbReference>
<gene>
    <name evidence="3" type="ORF">IC229_34105</name>
</gene>
<sequence>MAVDRSGNLFIADVNNHRICKVSPAGVITTVAGGGLVAGGAADGGPATSAEVRPRDVAVDGSGNLFICDESDRRIRKVSPAGIITTVASTDSIG</sequence>
<dbReference type="PANTHER" id="PTHR13833:SF71">
    <property type="entry name" value="NHL DOMAIN-CONTAINING PROTEIN"/>
    <property type="match status" value="1"/>
</dbReference>
<keyword evidence="4" id="KW-1185">Reference proteome</keyword>
<dbReference type="InterPro" id="IPR011042">
    <property type="entry name" value="6-blade_b-propeller_TolB-like"/>
</dbReference>
<dbReference type="Gene3D" id="2.120.10.30">
    <property type="entry name" value="TolB, C-terminal domain"/>
    <property type="match status" value="1"/>
</dbReference>
<protein>
    <recommendedName>
        <fullName evidence="5">SMP-30/Gluconolactonase/LRE-like region domain-containing protein</fullName>
    </recommendedName>
</protein>
<evidence type="ECO:0000313" key="4">
    <source>
        <dbReference type="Proteomes" id="UP000598820"/>
    </source>
</evidence>
<evidence type="ECO:0000256" key="1">
    <source>
        <dbReference type="ARBA" id="ARBA00022737"/>
    </source>
</evidence>
<evidence type="ECO:0008006" key="5">
    <source>
        <dbReference type="Google" id="ProtNLM"/>
    </source>
</evidence>
<reference evidence="3" key="1">
    <citation type="submission" date="2020-09" db="EMBL/GenBank/DDBJ databases">
        <authorList>
            <person name="Kim M.K."/>
        </authorList>
    </citation>
    <scope>NUCLEOTIDE SEQUENCE</scope>
    <source>
        <strain evidence="3">BT702</strain>
    </source>
</reference>
<dbReference type="Proteomes" id="UP000598820">
    <property type="component" value="Unassembled WGS sequence"/>
</dbReference>
<dbReference type="SUPFAM" id="SSF101898">
    <property type="entry name" value="NHL repeat"/>
    <property type="match status" value="1"/>
</dbReference>
<keyword evidence="1" id="KW-0677">Repeat</keyword>
<evidence type="ECO:0000313" key="3">
    <source>
        <dbReference type="EMBL" id="MBD2705692.1"/>
    </source>
</evidence>
<evidence type="ECO:0000256" key="2">
    <source>
        <dbReference type="PROSITE-ProRule" id="PRU00504"/>
    </source>
</evidence>
<proteinExistence type="predicted"/>
<dbReference type="EMBL" id="JACWZY010000066">
    <property type="protein sequence ID" value="MBD2705692.1"/>
    <property type="molecule type" value="Genomic_DNA"/>
</dbReference>
<comment type="caution">
    <text evidence="3">The sequence shown here is derived from an EMBL/GenBank/DDBJ whole genome shotgun (WGS) entry which is preliminary data.</text>
</comment>
<dbReference type="InterPro" id="IPR001258">
    <property type="entry name" value="NHL_repeat"/>
</dbReference>
<dbReference type="AlphaFoldDB" id="A0A927AWH0"/>
<name>A0A927AWH0_9BACT</name>
<organism evidence="3 4">
    <name type="scientific">Spirosoma profusum</name>
    <dbReference type="NCBI Taxonomy" id="2771354"/>
    <lineage>
        <taxon>Bacteria</taxon>
        <taxon>Pseudomonadati</taxon>
        <taxon>Bacteroidota</taxon>
        <taxon>Cytophagia</taxon>
        <taxon>Cytophagales</taxon>
        <taxon>Cytophagaceae</taxon>
        <taxon>Spirosoma</taxon>
    </lineage>
</organism>
<dbReference type="Pfam" id="PF01436">
    <property type="entry name" value="NHL"/>
    <property type="match status" value="1"/>
</dbReference>
<accession>A0A927AWH0</accession>
<dbReference type="PROSITE" id="PS51125">
    <property type="entry name" value="NHL"/>
    <property type="match status" value="1"/>
</dbReference>